<evidence type="ECO:0000313" key="2">
    <source>
        <dbReference type="EMBL" id="SDK42010.1"/>
    </source>
</evidence>
<dbReference type="EMBL" id="FNFB01000007">
    <property type="protein sequence ID" value="SDK42010.1"/>
    <property type="molecule type" value="Genomic_DNA"/>
</dbReference>
<accession>A0A1G9BRU3</accession>
<dbReference type="AlphaFoldDB" id="A0A1G9BRU3"/>
<dbReference type="Gene3D" id="3.30.720.110">
    <property type="match status" value="1"/>
</dbReference>
<name>A0A1G9BRU3_9ACTN</name>
<reference evidence="2 3" key="1">
    <citation type="submission" date="2016-10" db="EMBL/GenBank/DDBJ databases">
        <authorList>
            <person name="de Groot N.N."/>
        </authorList>
    </citation>
    <scope>NUCLEOTIDE SEQUENCE [LARGE SCALE GENOMIC DNA]</scope>
    <source>
        <strain evidence="2 3">CGMCC 4.5681</strain>
    </source>
</reference>
<organism evidence="2 3">
    <name type="scientific">Nonomuraea maritima</name>
    <dbReference type="NCBI Taxonomy" id="683260"/>
    <lineage>
        <taxon>Bacteria</taxon>
        <taxon>Bacillati</taxon>
        <taxon>Actinomycetota</taxon>
        <taxon>Actinomycetes</taxon>
        <taxon>Streptosporangiales</taxon>
        <taxon>Streptosporangiaceae</taxon>
        <taxon>Nonomuraea</taxon>
    </lineage>
</organism>
<gene>
    <name evidence="2" type="ORF">SAMN05421874_107263</name>
</gene>
<dbReference type="RefSeq" id="WP_090764599.1">
    <property type="nucleotide sequence ID" value="NZ_FNFB01000007.1"/>
</dbReference>
<evidence type="ECO:0000313" key="3">
    <source>
        <dbReference type="Proteomes" id="UP000198683"/>
    </source>
</evidence>
<dbReference type="Gene3D" id="3.30.720.120">
    <property type="match status" value="1"/>
</dbReference>
<dbReference type="STRING" id="683260.SAMN05421874_107263"/>
<proteinExistence type="predicted"/>
<dbReference type="CDD" id="cd07246">
    <property type="entry name" value="VOC_like"/>
    <property type="match status" value="1"/>
</dbReference>
<dbReference type="InterPro" id="IPR029068">
    <property type="entry name" value="Glyas_Bleomycin-R_OHBP_Dase"/>
</dbReference>
<sequence length="161" mass="17515">MGSDLPPGERTINPFAIVDGAAELITFVEEVFDGKERAEARTPMPSGSLIHAEVQIGDSVLLLADRQPGWPTMPALLQVYVNDAQEVLDRAVARKAVVITEVTPFYGGEDLARLRDPWGNIWWLYAPAKAGATVPHWEGGSNYVFSSLDETLRAIAVPGDQ</sequence>
<dbReference type="PANTHER" id="PTHR34109:SF1">
    <property type="entry name" value="VOC DOMAIN-CONTAINING PROTEIN"/>
    <property type="match status" value="1"/>
</dbReference>
<dbReference type="Pfam" id="PF00903">
    <property type="entry name" value="Glyoxalase"/>
    <property type="match status" value="1"/>
</dbReference>
<dbReference type="Proteomes" id="UP000198683">
    <property type="component" value="Unassembled WGS sequence"/>
</dbReference>
<dbReference type="OrthoDB" id="9795306at2"/>
<feature type="domain" description="Glyoxalase/fosfomycin resistance/dioxygenase" evidence="1">
    <location>
        <begin position="17"/>
        <end position="124"/>
    </location>
</feature>
<keyword evidence="3" id="KW-1185">Reference proteome</keyword>
<evidence type="ECO:0000259" key="1">
    <source>
        <dbReference type="Pfam" id="PF00903"/>
    </source>
</evidence>
<dbReference type="InterPro" id="IPR004360">
    <property type="entry name" value="Glyas_Fos-R_dOase_dom"/>
</dbReference>
<dbReference type="PANTHER" id="PTHR34109">
    <property type="entry name" value="BNAUNNG04460D PROTEIN-RELATED"/>
    <property type="match status" value="1"/>
</dbReference>
<protein>
    <submittedName>
        <fullName evidence="2">Uncharacterized conserved protein PhnB, glyoxalase superfamily</fullName>
    </submittedName>
</protein>
<dbReference type="SUPFAM" id="SSF54593">
    <property type="entry name" value="Glyoxalase/Bleomycin resistance protein/Dihydroxybiphenyl dioxygenase"/>
    <property type="match status" value="1"/>
</dbReference>